<dbReference type="PATRIC" id="fig|1469144.10.peg.500"/>
<dbReference type="NCBIfam" id="NF047509">
    <property type="entry name" value="Rv3131_FMN_oxido"/>
    <property type="match status" value="1"/>
</dbReference>
<evidence type="ECO:0000313" key="12">
    <source>
        <dbReference type="EMBL" id="KWW98777.1"/>
    </source>
</evidence>
<dbReference type="Pfam" id="PF00122">
    <property type="entry name" value="E1-E2_ATPase"/>
    <property type="match status" value="1"/>
</dbReference>
<dbReference type="SUPFAM" id="SSF56784">
    <property type="entry name" value="HAD-like"/>
    <property type="match status" value="1"/>
</dbReference>
<dbReference type="Gene3D" id="3.40.1110.10">
    <property type="entry name" value="Calcium-transporting ATPase, cytoplasmic domain N"/>
    <property type="match status" value="1"/>
</dbReference>
<evidence type="ECO:0000256" key="6">
    <source>
        <dbReference type="ARBA" id="ARBA00022989"/>
    </source>
</evidence>
<dbReference type="RefSeq" id="WP_096058931.1">
    <property type="nucleotide sequence ID" value="NZ_LAXD01000001.1"/>
</dbReference>
<feature type="transmembrane region" description="Helical" evidence="10">
    <location>
        <begin position="1068"/>
        <end position="1086"/>
    </location>
</feature>
<keyword evidence="7 10" id="KW-0472">Membrane</keyword>
<feature type="transmembrane region" description="Helical" evidence="10">
    <location>
        <begin position="633"/>
        <end position="655"/>
    </location>
</feature>
<dbReference type="GO" id="GO:0016491">
    <property type="term" value="F:oxidoreductase activity"/>
    <property type="evidence" value="ECO:0007669"/>
    <property type="project" value="InterPro"/>
</dbReference>
<comment type="caution">
    <text evidence="12">The sequence shown here is derived from an EMBL/GenBank/DDBJ whole genome shotgun (WGS) entry which is preliminary data.</text>
</comment>
<dbReference type="SMART" id="SM00831">
    <property type="entry name" value="Cation_ATPase_N"/>
    <property type="match status" value="1"/>
</dbReference>
<feature type="transmembrane region" description="Helical" evidence="10">
    <location>
        <begin position="600"/>
        <end position="621"/>
    </location>
</feature>
<keyword evidence="4" id="KW-0067">ATP-binding</keyword>
<comment type="catalytic activity">
    <reaction evidence="8">
        <text>ATP + H2O = ADP + phosphate + H(+)</text>
        <dbReference type="Rhea" id="RHEA:13065"/>
        <dbReference type="ChEBI" id="CHEBI:15377"/>
        <dbReference type="ChEBI" id="CHEBI:15378"/>
        <dbReference type="ChEBI" id="CHEBI:30616"/>
        <dbReference type="ChEBI" id="CHEBI:43474"/>
        <dbReference type="ChEBI" id="CHEBI:456216"/>
    </reaction>
</comment>
<dbReference type="SUPFAM" id="SSF81665">
    <property type="entry name" value="Calcium ATPase, transmembrane domain M"/>
    <property type="match status" value="1"/>
</dbReference>
<keyword evidence="2 10" id="KW-0812">Transmembrane</keyword>
<feature type="transmembrane region" description="Helical" evidence="10">
    <location>
        <begin position="1205"/>
        <end position="1226"/>
    </location>
</feature>
<keyword evidence="13" id="KW-1185">Reference proteome</keyword>
<keyword evidence="6 10" id="KW-1133">Transmembrane helix</keyword>
<feature type="transmembrane region" description="Helical" evidence="10">
    <location>
        <begin position="448"/>
        <end position="464"/>
    </location>
</feature>
<dbReference type="OrthoDB" id="9814270at2"/>
<dbReference type="InterPro" id="IPR018303">
    <property type="entry name" value="ATPase_P-typ_P_site"/>
</dbReference>
<dbReference type="PROSITE" id="PS00154">
    <property type="entry name" value="ATPASE_E1_E2"/>
    <property type="match status" value="1"/>
</dbReference>
<reference evidence="13" key="1">
    <citation type="submission" date="2015-04" db="EMBL/GenBank/DDBJ databases">
        <title>Physiological reanalysis, assessment of diazotrophy, and genome sequences of multiple isolates of Streptomyces thermoautotrophicus.</title>
        <authorList>
            <person name="MacKellar D.C."/>
            <person name="Lieber L."/>
            <person name="Norman J."/>
            <person name="Bolger A."/>
            <person name="Tobin C."/>
            <person name="Murray J.W."/>
            <person name="Chang R."/>
            <person name="Ford T."/>
            <person name="Nguyen P.Q."/>
            <person name="Woodward J."/>
            <person name="Permingeat H."/>
            <person name="Joshi N.S."/>
            <person name="Silver P.A."/>
            <person name="Usadel B."/>
            <person name="Rutherford A.W."/>
            <person name="Friesen M."/>
            <person name="Prell J."/>
        </authorList>
    </citation>
    <scope>NUCLEOTIDE SEQUENCE [LARGE SCALE GENOMIC DNA]</scope>
    <source>
        <strain evidence="13">H1</strain>
    </source>
</reference>
<keyword evidence="5" id="KW-1278">Translocase</keyword>
<dbReference type="SUPFAM" id="SSF55469">
    <property type="entry name" value="FMN-dependent nitroreductase-like"/>
    <property type="match status" value="2"/>
</dbReference>
<evidence type="ECO:0000256" key="3">
    <source>
        <dbReference type="ARBA" id="ARBA00022741"/>
    </source>
</evidence>
<keyword evidence="3" id="KW-0547">Nucleotide-binding</keyword>
<evidence type="ECO:0000313" key="13">
    <source>
        <dbReference type="Proteomes" id="UP000070188"/>
    </source>
</evidence>
<organism evidence="12 13">
    <name type="scientific">Carbonactinospora thermoautotrophica</name>
    <dbReference type="NCBI Taxonomy" id="1469144"/>
    <lineage>
        <taxon>Bacteria</taxon>
        <taxon>Bacillati</taxon>
        <taxon>Actinomycetota</taxon>
        <taxon>Actinomycetes</taxon>
        <taxon>Kitasatosporales</taxon>
        <taxon>Carbonactinosporaceae</taxon>
        <taxon>Carbonactinospora</taxon>
    </lineage>
</organism>
<evidence type="ECO:0000256" key="8">
    <source>
        <dbReference type="ARBA" id="ARBA00049360"/>
    </source>
</evidence>
<protein>
    <recommendedName>
        <fullName evidence="11">Cation-transporting P-type ATPase N-terminal domain-containing protein</fullName>
    </recommendedName>
</protein>
<feature type="transmembrane region" description="Helical" evidence="10">
    <location>
        <begin position="1114"/>
        <end position="1134"/>
    </location>
</feature>
<dbReference type="Proteomes" id="UP000070188">
    <property type="component" value="Unassembled WGS sequence"/>
</dbReference>
<feature type="transmembrane region" description="Helical" evidence="10">
    <location>
        <begin position="1037"/>
        <end position="1062"/>
    </location>
</feature>
<dbReference type="Gene3D" id="1.20.1110.10">
    <property type="entry name" value="Calcium-transporting ATPase, transmembrane domain"/>
    <property type="match status" value="1"/>
</dbReference>
<dbReference type="InterPro" id="IPR044492">
    <property type="entry name" value="P_typ_ATPase_HD_dom"/>
</dbReference>
<dbReference type="Pfam" id="PF13246">
    <property type="entry name" value="Cation_ATPase"/>
    <property type="match status" value="1"/>
</dbReference>
<dbReference type="Pfam" id="PF00690">
    <property type="entry name" value="Cation_ATPase_N"/>
    <property type="match status" value="1"/>
</dbReference>
<dbReference type="InterPro" id="IPR023299">
    <property type="entry name" value="ATPase_P-typ_cyto_dom_N"/>
</dbReference>
<evidence type="ECO:0000256" key="4">
    <source>
        <dbReference type="ARBA" id="ARBA00022840"/>
    </source>
</evidence>
<sequence>MSETGNAGGHEPPADLVVDLLRAAARAPSLMNTQPWRFVVRGDRIELRADAGRALPVADPTGRELTLSCGAALLNLRVAAARAGRACAVRLLPHPAEPDLLAVARLTGVPGRDGDLAELYEAIWLRRTNRYPFRDDPVPGPVRDELRAAAAAEGAQLDWLTGYDAWNAVRVAREAELDAEYDPARRAELDRWTGVNPARGEGIPAEAVGPRVDGRAVPLRDFAPDLVDRPAAQFEHVIQLALLSTEEDSRADWLRAGQAMERVLLTATARGLAASFLSHPLERADLRSALRDPPAARSTRRCCCGSATQPWRPRRPPGAGSPERASRPPARGMPPGVPEGRTALSSGAFGPTGRPDSDPIFGGMTVSPAHPGPVGGPASGDVALADPRRGLDPVEARRRLERYGRNEPPRPPRRPWWHRVLTQLRDPLILVLLGAITLTTLTRDVQDTIVILAVIVLNTTVGVVQEIRADRALAALSELTAPTARVVRGGAQQQVPAAQIVPGDVVVVEAGDIVPADGWLVEGAALQVDESALTGESVPVDKTAGTGPAAAMSAGTTVTRGRGVFVVTATGPDSALGRIAAALAQPGDPRTPLQRRLAGLGRVLAGTAFVLCAVVFSLGLLQGEPVVRMLVTATSLAVAAVPESLPAVATLALALGARRMAARNAIVRRLPAVETLGSVTVLATDKTGTLTEGRMVAELVWTPQESLTASGTGYEPAGELRDARGDRAEISPAMAELLRAAVLCNDAHLQAPAEPGGAWSALGDPTEAALLALAAKAGLDPERVRAGYPRVGEIPFDGQRRRMTTVHALPDGGFLACGKGAPDVILRDPTLVCPDEVRTRALDMAEELAAGGHRVLAVAAARHPHPGHDAEQGLRFLGLVALVDPPRPAALPAIGSLRDAGITPILITGDHPATARAIAERVGLAAPGDPVVTGAELAAGLPDGRLDQVRVFARTSPEQKLQIIDRLRARGHVVAMTGDGVNDGPALRRADIGVAMGHRGTEVAKQAADLILVDDDLGTVTAAVEEGRRVYANIRRFLRFGLSGGLAEILVMLAGPFAGLAIPLLPAQILWINLLTHGLPGVALGAEPAEPDVMRRAPRSPTEGVLGAGLWQQVVRLGILIAAISLGYGVWAQLTGRPARTVVFLSLGLLQLGVALGLRTRAASGRPRSALESPFLLVAASAAIALQVAAVYLPPLQDLLGTQPLSLADLARTVPATLAGYVAIRWELRRARARRRVDRHPAEVPPSRA</sequence>
<dbReference type="GO" id="GO:0005886">
    <property type="term" value="C:plasma membrane"/>
    <property type="evidence" value="ECO:0007669"/>
    <property type="project" value="UniProtKB-SubCell"/>
</dbReference>
<dbReference type="SFLD" id="SFLDS00003">
    <property type="entry name" value="Haloacid_Dehalogenase"/>
    <property type="match status" value="1"/>
</dbReference>
<dbReference type="InterPro" id="IPR000415">
    <property type="entry name" value="Nitroreductase-like"/>
</dbReference>
<dbReference type="NCBIfam" id="TIGR01494">
    <property type="entry name" value="ATPase_P-type"/>
    <property type="match status" value="2"/>
</dbReference>
<feature type="transmembrane region" description="Helical" evidence="10">
    <location>
        <begin position="1170"/>
        <end position="1193"/>
    </location>
</feature>
<dbReference type="InterPro" id="IPR023214">
    <property type="entry name" value="HAD_sf"/>
</dbReference>
<gene>
    <name evidence="12" type="ORF">LI90_406</name>
</gene>
<feature type="transmembrane region" description="Helical" evidence="10">
    <location>
        <begin position="1140"/>
        <end position="1158"/>
    </location>
</feature>
<feature type="region of interest" description="Disordered" evidence="9">
    <location>
        <begin position="288"/>
        <end position="391"/>
    </location>
</feature>
<evidence type="ECO:0000259" key="11">
    <source>
        <dbReference type="SMART" id="SM00831"/>
    </source>
</evidence>
<dbReference type="PRINTS" id="PR00120">
    <property type="entry name" value="HATPASE"/>
</dbReference>
<name>A0A132MLN4_9ACTN</name>
<dbReference type="SFLD" id="SFLDG00002">
    <property type="entry name" value="C1.7:_P-type_atpase_like"/>
    <property type="match status" value="1"/>
</dbReference>
<dbReference type="AlphaFoldDB" id="A0A132MLN4"/>
<dbReference type="InterPro" id="IPR059000">
    <property type="entry name" value="ATPase_P-type_domA"/>
</dbReference>
<dbReference type="GO" id="GO:0005524">
    <property type="term" value="F:ATP binding"/>
    <property type="evidence" value="ECO:0007669"/>
    <property type="project" value="UniProtKB-KW"/>
</dbReference>
<dbReference type="SUPFAM" id="SSF81653">
    <property type="entry name" value="Calcium ATPase, transduction domain A"/>
    <property type="match status" value="1"/>
</dbReference>
<evidence type="ECO:0000256" key="7">
    <source>
        <dbReference type="ARBA" id="ARBA00023136"/>
    </source>
</evidence>
<dbReference type="InterPro" id="IPR006068">
    <property type="entry name" value="ATPase_P-typ_cation-transptr_C"/>
</dbReference>
<dbReference type="InterPro" id="IPR001757">
    <property type="entry name" value="P_typ_ATPase"/>
</dbReference>
<dbReference type="InterPro" id="IPR008250">
    <property type="entry name" value="ATPase_P-typ_transduc_dom_A_sf"/>
</dbReference>
<dbReference type="STRING" id="1469144.LI90_406"/>
<dbReference type="InterPro" id="IPR023298">
    <property type="entry name" value="ATPase_P-typ_TM_dom_sf"/>
</dbReference>
<evidence type="ECO:0000256" key="1">
    <source>
        <dbReference type="ARBA" id="ARBA00004651"/>
    </source>
</evidence>
<evidence type="ECO:0000256" key="9">
    <source>
        <dbReference type="SAM" id="MobiDB-lite"/>
    </source>
</evidence>
<dbReference type="Gene3D" id="3.40.50.1000">
    <property type="entry name" value="HAD superfamily/HAD-like"/>
    <property type="match status" value="1"/>
</dbReference>
<dbReference type="PANTHER" id="PTHR42861">
    <property type="entry name" value="CALCIUM-TRANSPORTING ATPASE"/>
    <property type="match status" value="1"/>
</dbReference>
<dbReference type="InterPro" id="IPR036412">
    <property type="entry name" value="HAD-like_sf"/>
</dbReference>
<feature type="domain" description="Cation-transporting P-type ATPase N-terminal" evidence="11">
    <location>
        <begin position="376"/>
        <end position="444"/>
    </location>
</feature>
<evidence type="ECO:0000256" key="2">
    <source>
        <dbReference type="ARBA" id="ARBA00022692"/>
    </source>
</evidence>
<dbReference type="Pfam" id="PF00689">
    <property type="entry name" value="Cation_ATPase_C"/>
    <property type="match status" value="1"/>
</dbReference>
<dbReference type="EMBL" id="LAXD01000001">
    <property type="protein sequence ID" value="KWW98777.1"/>
    <property type="molecule type" value="Genomic_DNA"/>
</dbReference>
<dbReference type="Gene3D" id="3.40.109.10">
    <property type="entry name" value="NADH Oxidase"/>
    <property type="match status" value="2"/>
</dbReference>
<dbReference type="InterPro" id="IPR004014">
    <property type="entry name" value="ATPase_P-typ_cation-transptr_N"/>
</dbReference>
<comment type="subcellular location">
    <subcellularLocation>
        <location evidence="1">Cell membrane</location>
        <topology evidence="1">Multi-pass membrane protein</topology>
    </subcellularLocation>
</comment>
<dbReference type="GO" id="GO:0016887">
    <property type="term" value="F:ATP hydrolysis activity"/>
    <property type="evidence" value="ECO:0007669"/>
    <property type="project" value="InterPro"/>
</dbReference>
<dbReference type="SUPFAM" id="SSF81660">
    <property type="entry name" value="Metal cation-transporting ATPase, ATP-binding domain N"/>
    <property type="match status" value="1"/>
</dbReference>
<dbReference type="Gene3D" id="2.70.150.10">
    <property type="entry name" value="Calcium-transporting ATPase, cytoplasmic transduction domain A"/>
    <property type="match status" value="1"/>
</dbReference>
<dbReference type="PRINTS" id="PR00119">
    <property type="entry name" value="CATATPASE"/>
</dbReference>
<evidence type="ECO:0000256" key="5">
    <source>
        <dbReference type="ARBA" id="ARBA00022967"/>
    </source>
</evidence>
<dbReference type="SFLD" id="SFLDF00027">
    <property type="entry name" value="p-type_atpase"/>
    <property type="match status" value="1"/>
</dbReference>
<accession>A0A132MLN4</accession>
<proteinExistence type="predicted"/>
<dbReference type="InterPro" id="IPR029479">
    <property type="entry name" value="Nitroreductase"/>
</dbReference>
<evidence type="ECO:0000256" key="10">
    <source>
        <dbReference type="SAM" id="Phobius"/>
    </source>
</evidence>
<dbReference type="Pfam" id="PF00881">
    <property type="entry name" value="Nitroreductase"/>
    <property type="match status" value="1"/>
</dbReference>